<proteinExistence type="inferred from homology"/>
<dbReference type="GO" id="GO:0008973">
    <property type="term" value="F:phosphopentomutase activity"/>
    <property type="evidence" value="ECO:0007669"/>
    <property type="project" value="InterPro"/>
</dbReference>
<evidence type="ECO:0000256" key="3">
    <source>
        <dbReference type="ARBA" id="ARBA00023211"/>
    </source>
</evidence>
<dbReference type="Gene3D" id="3.40.720.10">
    <property type="entry name" value="Alkaline Phosphatase, subunit A"/>
    <property type="match status" value="1"/>
</dbReference>
<dbReference type="PANTHER" id="PTHR21110:SF0">
    <property type="entry name" value="PHOSPHOPENTOMUTASE"/>
    <property type="match status" value="1"/>
</dbReference>
<evidence type="ECO:0000256" key="1">
    <source>
        <dbReference type="ARBA" id="ARBA00010373"/>
    </source>
</evidence>
<dbReference type="GO" id="GO:0005829">
    <property type="term" value="C:cytosol"/>
    <property type="evidence" value="ECO:0007669"/>
    <property type="project" value="TreeGrafter"/>
</dbReference>
<protein>
    <recommendedName>
        <fullName evidence="4">Metalloenzyme domain-containing protein</fullName>
    </recommendedName>
</protein>
<keyword evidence="2" id="KW-0479">Metal-binding</keyword>
<evidence type="ECO:0000313" key="5">
    <source>
        <dbReference type="EMBL" id="VAW36633.1"/>
    </source>
</evidence>
<keyword evidence="3" id="KW-0464">Manganese</keyword>
<dbReference type="InterPro" id="IPR010045">
    <property type="entry name" value="DeoB"/>
</dbReference>
<dbReference type="GO" id="GO:0009117">
    <property type="term" value="P:nucleotide metabolic process"/>
    <property type="evidence" value="ECO:0007669"/>
    <property type="project" value="InterPro"/>
</dbReference>
<dbReference type="PANTHER" id="PTHR21110">
    <property type="entry name" value="PHOSPHOPENTOMUTASE"/>
    <property type="match status" value="1"/>
</dbReference>
<evidence type="ECO:0000256" key="2">
    <source>
        <dbReference type="ARBA" id="ARBA00022723"/>
    </source>
</evidence>
<dbReference type="SUPFAM" id="SSF53649">
    <property type="entry name" value="Alkaline phosphatase-like"/>
    <property type="match status" value="1"/>
</dbReference>
<dbReference type="InterPro" id="IPR006124">
    <property type="entry name" value="Metalloenzyme"/>
</dbReference>
<evidence type="ECO:0000259" key="4">
    <source>
        <dbReference type="Pfam" id="PF01676"/>
    </source>
</evidence>
<gene>
    <name evidence="5" type="ORF">MNBD_CHLOROFLEXI01-5055</name>
</gene>
<dbReference type="InterPro" id="IPR017850">
    <property type="entry name" value="Alkaline_phosphatase_core_sf"/>
</dbReference>
<feature type="domain" description="Metalloenzyme" evidence="4">
    <location>
        <begin position="200"/>
        <end position="297"/>
    </location>
</feature>
<name>A0A3B0V8J3_9ZZZZ</name>
<dbReference type="GO" id="GO:0043094">
    <property type="term" value="P:metabolic compound salvage"/>
    <property type="evidence" value="ECO:0007669"/>
    <property type="project" value="InterPro"/>
</dbReference>
<accession>A0A3B0V8J3</accession>
<sequence length="312" mass="33561">MINGRYVHIFFLDGVGLGGADPNVNPFVTANLPHLTKLLGDDWFLTRQPIYTQRASLVPTDANLNMPRKPQSATGQATILTGRNVPQLVGEHYGPKPNPAVAAVIAQGSLFQEVVTAGGQAALITPYPQGYFDAVARGKRLLSAVPLAATQAGLALMTADDLRNGRAVSPGFTGQGWHDHLGYSDIPLLTLEEAGRQIAHIASGYQFSFFEHWPSDRAGHRGTLAAAVAHLEMIDEVLGGLLAAWDDANGLLILTSDHGNIEEKDQRQHTRNPVPTLLVGADHAALATKIHDLCDIAKITRIFLDIPIPDYL</sequence>
<dbReference type="EMBL" id="UOEU01000633">
    <property type="protein sequence ID" value="VAW36633.1"/>
    <property type="molecule type" value="Genomic_DNA"/>
</dbReference>
<dbReference type="AlphaFoldDB" id="A0A3B0V8J3"/>
<dbReference type="Pfam" id="PF01676">
    <property type="entry name" value="Metalloenzyme"/>
    <property type="match status" value="1"/>
</dbReference>
<comment type="similarity">
    <text evidence="1">Belongs to the phosphopentomutase family.</text>
</comment>
<dbReference type="GO" id="GO:0000287">
    <property type="term" value="F:magnesium ion binding"/>
    <property type="evidence" value="ECO:0007669"/>
    <property type="project" value="InterPro"/>
</dbReference>
<reference evidence="5" key="1">
    <citation type="submission" date="2018-06" db="EMBL/GenBank/DDBJ databases">
        <authorList>
            <person name="Zhirakovskaya E."/>
        </authorList>
    </citation>
    <scope>NUCLEOTIDE SEQUENCE</scope>
</reference>
<organism evidence="5">
    <name type="scientific">hydrothermal vent metagenome</name>
    <dbReference type="NCBI Taxonomy" id="652676"/>
    <lineage>
        <taxon>unclassified sequences</taxon>
        <taxon>metagenomes</taxon>
        <taxon>ecological metagenomes</taxon>
    </lineage>
</organism>